<dbReference type="InterPro" id="IPR011723">
    <property type="entry name" value="Znf/thioredoxin_put"/>
</dbReference>
<dbReference type="Pfam" id="PF13717">
    <property type="entry name" value="Zn_ribbon_4"/>
    <property type="match status" value="1"/>
</dbReference>
<feature type="compositionally biased region" description="Low complexity" evidence="1">
    <location>
        <begin position="59"/>
        <end position="68"/>
    </location>
</feature>
<sequence>MIITCPNCSARYRLAAPPVANHARMRCAACNHRWVPGVDEPEELPSIVDMTASPPPATAAPVAETSDGGADDTGGEDDSGDDADAPATESPAPVLHTVVAVLVGLALAVAAGALWVARIDPETLPVVGDRIAALTPRALPLAVTVTAHVTPMPSGDRLLEIAGKVRNTGTMAVTLPDLEARLAGPEGTVRRWRIAAPVRSLQPGQTVDFVSTATGFPASATLVGIRPGR</sequence>
<feature type="compositionally biased region" description="Acidic residues" evidence="1">
    <location>
        <begin position="69"/>
        <end position="84"/>
    </location>
</feature>
<gene>
    <name evidence="4" type="ORF">F3168_10630</name>
</gene>
<dbReference type="EMBL" id="WIOL01000003">
    <property type="protein sequence ID" value="MQT17716.1"/>
    <property type="molecule type" value="Genomic_DNA"/>
</dbReference>
<evidence type="ECO:0000313" key="4">
    <source>
        <dbReference type="EMBL" id="MQT17716.1"/>
    </source>
</evidence>
<accession>A0A7C9GQJ1</accession>
<evidence type="ECO:0000256" key="2">
    <source>
        <dbReference type="SAM" id="Phobius"/>
    </source>
</evidence>
<proteinExistence type="predicted"/>
<comment type="caution">
    <text evidence="4">The sequence shown here is derived from an EMBL/GenBank/DDBJ whole genome shotgun (WGS) entry which is preliminary data.</text>
</comment>
<dbReference type="OrthoDB" id="7159357at2"/>
<organism evidence="4 5">
    <name type="scientific">Sandarakinorhabdus fusca</name>
    <dbReference type="NCBI Taxonomy" id="1439888"/>
    <lineage>
        <taxon>Bacteria</taxon>
        <taxon>Pseudomonadati</taxon>
        <taxon>Pseudomonadota</taxon>
        <taxon>Alphaproteobacteria</taxon>
        <taxon>Sphingomonadales</taxon>
        <taxon>Sphingosinicellaceae</taxon>
        <taxon>Sandarakinorhabdus</taxon>
    </lineage>
</organism>
<keyword evidence="2" id="KW-0812">Transmembrane</keyword>
<dbReference type="AlphaFoldDB" id="A0A7C9GQJ1"/>
<keyword evidence="2" id="KW-1133">Transmembrane helix</keyword>
<dbReference type="RefSeq" id="WP_152578147.1">
    <property type="nucleotide sequence ID" value="NZ_JAATJI010000002.1"/>
</dbReference>
<name>A0A7C9GQJ1_9SPHN</name>
<feature type="domain" description="Zinc finger/thioredoxin putative" evidence="3">
    <location>
        <begin position="1"/>
        <end position="34"/>
    </location>
</feature>
<keyword evidence="2" id="KW-0472">Membrane</keyword>
<keyword evidence="5" id="KW-1185">Reference proteome</keyword>
<dbReference type="Proteomes" id="UP000481327">
    <property type="component" value="Unassembled WGS sequence"/>
</dbReference>
<evidence type="ECO:0000259" key="3">
    <source>
        <dbReference type="Pfam" id="PF13717"/>
    </source>
</evidence>
<protein>
    <recommendedName>
        <fullName evidence="3">Zinc finger/thioredoxin putative domain-containing protein</fullName>
    </recommendedName>
</protein>
<dbReference type="NCBIfam" id="TIGR02098">
    <property type="entry name" value="MJ0042_CXXC"/>
    <property type="match status" value="1"/>
</dbReference>
<reference evidence="4 5" key="1">
    <citation type="submission" date="2019-09" db="EMBL/GenBank/DDBJ databases">
        <title>Polymorphobacter sp. isolated from a lake in China.</title>
        <authorList>
            <person name="Liu Z."/>
        </authorList>
    </citation>
    <scope>NUCLEOTIDE SEQUENCE [LARGE SCALE GENOMIC DNA]</scope>
    <source>
        <strain evidence="4 5">D40P</strain>
    </source>
</reference>
<feature type="transmembrane region" description="Helical" evidence="2">
    <location>
        <begin position="94"/>
        <end position="117"/>
    </location>
</feature>
<evidence type="ECO:0000313" key="5">
    <source>
        <dbReference type="Proteomes" id="UP000481327"/>
    </source>
</evidence>
<feature type="region of interest" description="Disordered" evidence="1">
    <location>
        <begin position="46"/>
        <end position="89"/>
    </location>
</feature>
<evidence type="ECO:0000256" key="1">
    <source>
        <dbReference type="SAM" id="MobiDB-lite"/>
    </source>
</evidence>